<proteinExistence type="predicted"/>
<protein>
    <recommendedName>
        <fullName evidence="4">Secreted protein</fullName>
    </recommendedName>
</protein>
<dbReference type="Proteomes" id="UP000024404">
    <property type="component" value="Unassembled WGS sequence"/>
</dbReference>
<dbReference type="EnsemblMetazoa" id="OVOC11751.1">
    <property type="protein sequence ID" value="OVOC11751.1"/>
    <property type="gene ID" value="WBGene00248560"/>
</dbReference>
<keyword evidence="3" id="KW-1185">Reference proteome</keyword>
<name>A0A8R1TLK3_ONCVO</name>
<evidence type="ECO:0000313" key="2">
    <source>
        <dbReference type="EnsemblMetazoa" id="OVOC11751.1"/>
    </source>
</evidence>
<feature type="signal peptide" evidence="1">
    <location>
        <begin position="1"/>
        <end position="20"/>
    </location>
</feature>
<accession>A0A8R1TLK3</accession>
<feature type="chain" id="PRO_5035838207" description="Secreted protein" evidence="1">
    <location>
        <begin position="21"/>
        <end position="73"/>
    </location>
</feature>
<sequence length="73" mass="8617">MQSHLLFIIYILQCFSLNLAIPFGRITSRAMAPLTAFIHNVNFLEKKRLLFFRIVKKYYIFQQSYAVIIGAKF</sequence>
<evidence type="ECO:0000256" key="1">
    <source>
        <dbReference type="SAM" id="SignalP"/>
    </source>
</evidence>
<dbReference type="EMBL" id="CMVM020000007">
    <property type="status" value="NOT_ANNOTATED_CDS"/>
    <property type="molecule type" value="Genomic_DNA"/>
</dbReference>
<evidence type="ECO:0008006" key="4">
    <source>
        <dbReference type="Google" id="ProtNLM"/>
    </source>
</evidence>
<keyword evidence="1" id="KW-0732">Signal</keyword>
<evidence type="ECO:0000313" key="3">
    <source>
        <dbReference type="Proteomes" id="UP000024404"/>
    </source>
</evidence>
<dbReference type="AlphaFoldDB" id="A0A8R1TLK3"/>
<reference evidence="3" key="1">
    <citation type="submission" date="2013-10" db="EMBL/GenBank/DDBJ databases">
        <title>Genome sequencing of Onchocerca volvulus.</title>
        <authorList>
            <person name="Cotton J."/>
            <person name="Tsai J."/>
            <person name="Stanley E."/>
            <person name="Tracey A."/>
            <person name="Holroyd N."/>
            <person name="Lustigman S."/>
            <person name="Berriman M."/>
        </authorList>
    </citation>
    <scope>NUCLEOTIDE SEQUENCE</scope>
</reference>
<organism evidence="2 3">
    <name type="scientific">Onchocerca volvulus</name>
    <dbReference type="NCBI Taxonomy" id="6282"/>
    <lineage>
        <taxon>Eukaryota</taxon>
        <taxon>Metazoa</taxon>
        <taxon>Ecdysozoa</taxon>
        <taxon>Nematoda</taxon>
        <taxon>Chromadorea</taxon>
        <taxon>Rhabditida</taxon>
        <taxon>Spirurina</taxon>
        <taxon>Spiruromorpha</taxon>
        <taxon>Filarioidea</taxon>
        <taxon>Onchocercidae</taxon>
        <taxon>Onchocerca</taxon>
    </lineage>
</organism>
<reference evidence="2" key="2">
    <citation type="submission" date="2022-06" db="UniProtKB">
        <authorList>
            <consortium name="EnsemblMetazoa"/>
        </authorList>
    </citation>
    <scope>IDENTIFICATION</scope>
</reference>